<evidence type="ECO:0000313" key="3">
    <source>
        <dbReference type="Proteomes" id="UP000277094"/>
    </source>
</evidence>
<dbReference type="PANTHER" id="PTHR35908">
    <property type="entry name" value="HYPOTHETICAL FUSION PROTEIN"/>
    <property type="match status" value="1"/>
</dbReference>
<dbReference type="AlphaFoldDB" id="A0A3N0DXP6"/>
<accession>A0A3N0DXP6</accession>
<proteinExistence type="predicted"/>
<feature type="domain" description="Glyoxalase-like" evidence="1">
    <location>
        <begin position="114"/>
        <end position="218"/>
    </location>
</feature>
<dbReference type="InterPro" id="IPR029068">
    <property type="entry name" value="Glyas_Bleomycin-R_OHBP_Dase"/>
</dbReference>
<keyword evidence="3" id="KW-1185">Reference proteome</keyword>
<sequence length="228" mass="24802">MPPTWITAFLDFPTGSWENGVRFWRDVTASGLSPVRGADGEFATLLPATGEPFLRVQRTGADRPGIHLDLHGAEDHWEVRTSPGGFVFCVNVPAGGERPPPQAWPGRHTSLVDQVCLDIPPDAYDAECAYWADLTGWELAPTSAPYMRQLVRPAGMPLRILLQRRDEGSGPVTAHLDIATTDREAEVARHVALGAVVDGGGARWTRMLDPVGMVYCLTDRDPVTGLLP</sequence>
<dbReference type="SUPFAM" id="SSF54593">
    <property type="entry name" value="Glyoxalase/Bleomycin resistance protein/Dihydroxybiphenyl dioxygenase"/>
    <property type="match status" value="1"/>
</dbReference>
<evidence type="ECO:0000259" key="1">
    <source>
        <dbReference type="Pfam" id="PF18029"/>
    </source>
</evidence>
<reference evidence="2 3" key="1">
    <citation type="submission" date="2018-11" db="EMBL/GenBank/DDBJ databases">
        <authorList>
            <person name="Li F."/>
        </authorList>
    </citation>
    <scope>NUCLEOTIDE SEQUENCE [LARGE SCALE GENOMIC DNA]</scope>
    <source>
        <strain evidence="2 3">KIS18-7</strain>
    </source>
</reference>
<dbReference type="InterPro" id="IPR041581">
    <property type="entry name" value="Glyoxalase_6"/>
</dbReference>
<dbReference type="Proteomes" id="UP000277094">
    <property type="component" value="Unassembled WGS sequence"/>
</dbReference>
<evidence type="ECO:0000313" key="2">
    <source>
        <dbReference type="EMBL" id="RNL80380.1"/>
    </source>
</evidence>
<dbReference type="EMBL" id="RJSG01000002">
    <property type="protein sequence ID" value="RNL80380.1"/>
    <property type="molecule type" value="Genomic_DNA"/>
</dbReference>
<dbReference type="Gene3D" id="3.10.180.10">
    <property type="entry name" value="2,3-Dihydroxybiphenyl 1,2-Dioxygenase, domain 1"/>
    <property type="match status" value="2"/>
</dbReference>
<dbReference type="Pfam" id="PF18029">
    <property type="entry name" value="Glyoxalase_6"/>
    <property type="match status" value="1"/>
</dbReference>
<name>A0A3N0DXP6_9ACTN</name>
<dbReference type="PANTHER" id="PTHR35908:SF1">
    <property type="entry name" value="CONSERVED PROTEIN"/>
    <property type="match status" value="1"/>
</dbReference>
<organism evidence="2 3">
    <name type="scientific">Nocardioides marmorisolisilvae</name>
    <dbReference type="NCBI Taxonomy" id="1542737"/>
    <lineage>
        <taxon>Bacteria</taxon>
        <taxon>Bacillati</taxon>
        <taxon>Actinomycetota</taxon>
        <taxon>Actinomycetes</taxon>
        <taxon>Propionibacteriales</taxon>
        <taxon>Nocardioidaceae</taxon>
        <taxon>Nocardioides</taxon>
    </lineage>
</organism>
<gene>
    <name evidence="2" type="ORF">EFL95_08700</name>
</gene>
<dbReference type="OrthoDB" id="3286168at2"/>
<dbReference type="RefSeq" id="WP_123234877.1">
    <property type="nucleotide sequence ID" value="NZ_RJSG01000002.1"/>
</dbReference>
<comment type="caution">
    <text evidence="2">The sequence shown here is derived from an EMBL/GenBank/DDBJ whole genome shotgun (WGS) entry which is preliminary data.</text>
</comment>
<protein>
    <submittedName>
        <fullName evidence="2">VOC family protein</fullName>
    </submittedName>
</protein>